<evidence type="ECO:0000256" key="14">
    <source>
        <dbReference type="SAM" id="Phobius"/>
    </source>
</evidence>
<evidence type="ECO:0000256" key="2">
    <source>
        <dbReference type="ARBA" id="ARBA00022598"/>
    </source>
</evidence>
<sequence length="728" mass="81840">MADALKVLSDYSTVVSLGVVAGTTAYWLLTRPSPIKPKIDINKQSIELPGNERIHVFPTVKNGKLTEYLYEDVKTVHEGFLRGRRLSGSALQQSNSVLHTDFKKAEDNLRQSAIFYNKVNLLFNRTNFVEILSQNRMVKIKLGYLGECERERYPRKKDIVFDIAKDFGAGLIHIGCKPQPDTFIGIYSVNRLEWGITEQACMMYSHVLVPLYDTLGPDACSFIINQAEISTIVCDTSAKVKLLLNNATKIPAMKTIIMFDTPTDEVKEDALKHGVEIRHYNEVKELGRENPHELVPPKPQDLFTICYTSGTTGNPKGAILTHGNMVATVAAFIEMMTPEIEFSEDATHLSYLPLAHGYERLCHAIAMSHGAKIGFYQGDIRKLMDDSKSVQPLAFPSVPRLFNRIHDKVVAGVNSSFIKKTLYNMAFKSKESEVKRGIIRQDSMWDKLVFGKIQSLLGNKVKVMFNGAAPLSSETMMFLRVVFGCHVINGYGQTESGIAATLTMPGDHNTDHVGSPMPCNMIKLVDVPEMEYYAENNQGEICFKGYNVFQGYYNDPDKTKEALDEDGWLHSGDIGEWLPNGALRLVDRKKHIFKLAQGEYLAPEKIESIYIRSPFVLQVFVHGDSFKNYAVAVIVPDPDELSKWAKSNEISGTLQELCKNKDVKKAILEDIQSRGKEYGLKSFEQAKDIHVVPDQFTVENGLLTPTSKSKRPALKKYFMTELEALYKE</sequence>
<dbReference type="InterPro" id="IPR000873">
    <property type="entry name" value="AMP-dep_synth/lig_dom"/>
</dbReference>
<evidence type="ECO:0000256" key="8">
    <source>
        <dbReference type="ARBA" id="ARBA00024495"/>
    </source>
</evidence>
<dbReference type="Gene3D" id="3.40.50.12780">
    <property type="entry name" value="N-terminal domain of ligase-like"/>
    <property type="match status" value="1"/>
</dbReference>
<dbReference type="InterPro" id="IPR042099">
    <property type="entry name" value="ANL_N_sf"/>
</dbReference>
<comment type="function">
    <text evidence="13">Catalyzes the conversion of long-chain fatty acids to their active form acyl-CoAs for both synthesis of cellular lipids, and degradation via beta-oxidation.</text>
</comment>
<comment type="catalytic activity">
    <reaction evidence="12">
        <text>hexadecanoate + ATP + CoA = hexadecanoyl-CoA + AMP + diphosphate</text>
        <dbReference type="Rhea" id="RHEA:30751"/>
        <dbReference type="ChEBI" id="CHEBI:7896"/>
        <dbReference type="ChEBI" id="CHEBI:30616"/>
        <dbReference type="ChEBI" id="CHEBI:33019"/>
        <dbReference type="ChEBI" id="CHEBI:57287"/>
        <dbReference type="ChEBI" id="CHEBI:57379"/>
        <dbReference type="ChEBI" id="CHEBI:456215"/>
    </reaction>
    <physiologicalReaction direction="left-to-right" evidence="12">
        <dbReference type="Rhea" id="RHEA:30752"/>
    </physiologicalReaction>
</comment>
<keyword evidence="14" id="KW-0472">Membrane</keyword>
<dbReference type="Pfam" id="PF00501">
    <property type="entry name" value="AMP-binding"/>
    <property type="match status" value="1"/>
</dbReference>
<feature type="domain" description="AMP-dependent synthetase/ligase" evidence="15">
    <location>
        <begin position="164"/>
        <end position="553"/>
    </location>
</feature>
<evidence type="ECO:0000256" key="9">
    <source>
        <dbReference type="ARBA" id="ARBA00024532"/>
    </source>
</evidence>
<evidence type="ECO:0000259" key="15">
    <source>
        <dbReference type="Pfam" id="PF00501"/>
    </source>
</evidence>
<dbReference type="GeneID" id="102808341"/>
<dbReference type="Proteomes" id="UP000694865">
    <property type="component" value="Unplaced"/>
</dbReference>
<dbReference type="PANTHER" id="PTHR43272:SF107">
    <property type="entry name" value="LONG-CHAIN-FATTY-ACID--COA LIGASE 5"/>
    <property type="match status" value="1"/>
</dbReference>
<reference evidence="17" key="1">
    <citation type="submission" date="2025-08" db="UniProtKB">
        <authorList>
            <consortium name="RefSeq"/>
        </authorList>
    </citation>
    <scope>IDENTIFICATION</scope>
    <source>
        <tissue evidence="17">Testes</tissue>
    </source>
</reference>
<evidence type="ECO:0000256" key="3">
    <source>
        <dbReference type="ARBA" id="ARBA00022741"/>
    </source>
</evidence>
<keyword evidence="4 13" id="KW-0276">Fatty acid metabolism</keyword>
<comment type="catalytic activity">
    <reaction evidence="6">
        <text>5-hydroxy-(6E,8Z,11Z,14Z)-eicosatetraenoate + ATP + CoA = 5-hydroxy-(6E,8Z,11Z,14Z)-eicosatetraenoyl-CoA + AMP + diphosphate</text>
        <dbReference type="Rhea" id="RHEA:52108"/>
        <dbReference type="ChEBI" id="CHEBI:30616"/>
        <dbReference type="ChEBI" id="CHEBI:33019"/>
        <dbReference type="ChEBI" id="CHEBI:57287"/>
        <dbReference type="ChEBI" id="CHEBI:65341"/>
        <dbReference type="ChEBI" id="CHEBI:136407"/>
        <dbReference type="ChEBI" id="CHEBI:456215"/>
    </reaction>
    <physiologicalReaction direction="left-to-right" evidence="6">
        <dbReference type="Rhea" id="RHEA:52109"/>
    </physiologicalReaction>
</comment>
<evidence type="ECO:0000256" key="7">
    <source>
        <dbReference type="ARBA" id="ARBA00024484"/>
    </source>
</evidence>
<comment type="catalytic activity">
    <reaction evidence="10">
        <text>(5Z,8Z,11Z,14Z)-eicosatetraenoate + ATP + CoA = (5Z,8Z,11Z,14Z)-eicosatetraenoyl-CoA + AMP + diphosphate</text>
        <dbReference type="Rhea" id="RHEA:19713"/>
        <dbReference type="ChEBI" id="CHEBI:30616"/>
        <dbReference type="ChEBI" id="CHEBI:32395"/>
        <dbReference type="ChEBI" id="CHEBI:33019"/>
        <dbReference type="ChEBI" id="CHEBI:57287"/>
        <dbReference type="ChEBI" id="CHEBI:57368"/>
        <dbReference type="ChEBI" id="CHEBI:456215"/>
        <dbReference type="EC" id="6.2.1.15"/>
    </reaction>
    <physiologicalReaction direction="left-to-right" evidence="10">
        <dbReference type="Rhea" id="RHEA:19714"/>
    </physiologicalReaction>
</comment>
<keyword evidence="13" id="KW-0443">Lipid metabolism</keyword>
<evidence type="ECO:0000256" key="12">
    <source>
        <dbReference type="ARBA" id="ARBA00049139"/>
    </source>
</evidence>
<comment type="catalytic activity">
    <reaction evidence="9">
        <text>15-hydroxy-(5Z,8Z,11Z,13E)-eicosatetraenoate + ATP + CoA = 15-hydroxy-(5Z,8Z,11Z,13E)-eicosatetraenoyl-CoA + AMP + diphosphate</text>
        <dbReference type="Rhea" id="RHEA:52116"/>
        <dbReference type="ChEBI" id="CHEBI:30616"/>
        <dbReference type="ChEBI" id="CHEBI:33019"/>
        <dbReference type="ChEBI" id="CHEBI:57287"/>
        <dbReference type="ChEBI" id="CHEBI:78832"/>
        <dbReference type="ChEBI" id="CHEBI:136409"/>
        <dbReference type="ChEBI" id="CHEBI:456215"/>
    </reaction>
    <physiologicalReaction direction="left-to-right" evidence="9">
        <dbReference type="Rhea" id="RHEA:52117"/>
    </physiologicalReaction>
</comment>
<evidence type="ECO:0000256" key="13">
    <source>
        <dbReference type="RuleBase" id="RU369030"/>
    </source>
</evidence>
<accession>A0ABM0MBE2</accession>
<dbReference type="CDD" id="cd05927">
    <property type="entry name" value="LC-FACS_euk"/>
    <property type="match status" value="1"/>
</dbReference>
<name>A0ABM0MBE2_SACKO</name>
<comment type="catalytic activity">
    <reaction evidence="11">
        <text>(E)-hexadec-2-enoate + ATP + CoA = (2E)-hexadecenoyl-CoA + AMP + diphosphate</text>
        <dbReference type="Rhea" id="RHEA:36139"/>
        <dbReference type="ChEBI" id="CHEBI:30616"/>
        <dbReference type="ChEBI" id="CHEBI:33019"/>
        <dbReference type="ChEBI" id="CHEBI:57287"/>
        <dbReference type="ChEBI" id="CHEBI:61526"/>
        <dbReference type="ChEBI" id="CHEBI:72745"/>
        <dbReference type="ChEBI" id="CHEBI:456215"/>
    </reaction>
    <physiologicalReaction direction="left-to-right" evidence="11">
        <dbReference type="Rhea" id="RHEA:36140"/>
    </physiologicalReaction>
</comment>
<comment type="catalytic activity">
    <reaction evidence="7">
        <text>a long-chain fatty acid + ATP + CoA = a long-chain fatty acyl-CoA + AMP + diphosphate</text>
        <dbReference type="Rhea" id="RHEA:15421"/>
        <dbReference type="ChEBI" id="CHEBI:30616"/>
        <dbReference type="ChEBI" id="CHEBI:33019"/>
        <dbReference type="ChEBI" id="CHEBI:57287"/>
        <dbReference type="ChEBI" id="CHEBI:57560"/>
        <dbReference type="ChEBI" id="CHEBI:83139"/>
        <dbReference type="ChEBI" id="CHEBI:456215"/>
        <dbReference type="EC" id="6.2.1.3"/>
    </reaction>
    <physiologicalReaction direction="left-to-right" evidence="7">
        <dbReference type="Rhea" id="RHEA:15422"/>
    </physiologicalReaction>
</comment>
<dbReference type="PANTHER" id="PTHR43272">
    <property type="entry name" value="LONG-CHAIN-FATTY-ACID--COA LIGASE"/>
    <property type="match status" value="1"/>
</dbReference>
<dbReference type="InterPro" id="IPR020845">
    <property type="entry name" value="AMP-binding_CS"/>
</dbReference>
<evidence type="ECO:0000313" key="17">
    <source>
        <dbReference type="RefSeq" id="XP_006817333.1"/>
    </source>
</evidence>
<evidence type="ECO:0000256" key="4">
    <source>
        <dbReference type="ARBA" id="ARBA00022832"/>
    </source>
</evidence>
<dbReference type="InterPro" id="IPR045311">
    <property type="entry name" value="LC-FACS_euk"/>
</dbReference>
<evidence type="ECO:0000256" key="11">
    <source>
        <dbReference type="ARBA" id="ARBA00024565"/>
    </source>
</evidence>
<dbReference type="EC" id="6.2.1.3" evidence="13"/>
<protein>
    <recommendedName>
        <fullName evidence="13">Long-chain-fatty-acid--CoA ligase</fullName>
        <ecNumber evidence="13">6.2.1.3</ecNumber>
    </recommendedName>
</protein>
<dbReference type="RefSeq" id="XP_006817333.1">
    <property type="nucleotide sequence ID" value="XM_006817270.1"/>
</dbReference>
<keyword evidence="2 13" id="KW-0436">Ligase</keyword>
<keyword evidence="14" id="KW-0812">Transmembrane</keyword>
<evidence type="ECO:0000313" key="16">
    <source>
        <dbReference type="Proteomes" id="UP000694865"/>
    </source>
</evidence>
<keyword evidence="3 13" id="KW-0547">Nucleotide-binding</keyword>
<evidence type="ECO:0000256" key="1">
    <source>
        <dbReference type="ARBA" id="ARBA00006432"/>
    </source>
</evidence>
<keyword evidence="16" id="KW-1185">Reference proteome</keyword>
<dbReference type="PROSITE" id="PS00455">
    <property type="entry name" value="AMP_BINDING"/>
    <property type="match status" value="1"/>
</dbReference>
<comment type="similarity">
    <text evidence="1 13">Belongs to the ATP-dependent AMP-binding enzyme family.</text>
</comment>
<keyword evidence="5 13" id="KW-0067">ATP-binding</keyword>
<comment type="catalytic activity">
    <reaction evidence="8">
        <text>12-hydroxy-(5Z,8Z,10E,14Z)-eicosatetraenoate + ATP + CoA = 12-hydroxy-(5Z,8Z,10E,14Z)-eicosatetraenoyl-CoA + AMP + diphosphate</text>
        <dbReference type="Rhea" id="RHEA:52112"/>
        <dbReference type="ChEBI" id="CHEBI:30616"/>
        <dbReference type="ChEBI" id="CHEBI:33019"/>
        <dbReference type="ChEBI" id="CHEBI:57287"/>
        <dbReference type="ChEBI" id="CHEBI:90718"/>
        <dbReference type="ChEBI" id="CHEBI:136408"/>
        <dbReference type="ChEBI" id="CHEBI:456215"/>
    </reaction>
    <physiologicalReaction direction="left-to-right" evidence="8">
        <dbReference type="Rhea" id="RHEA:52113"/>
    </physiologicalReaction>
</comment>
<dbReference type="SUPFAM" id="SSF56801">
    <property type="entry name" value="Acetyl-CoA synthetase-like"/>
    <property type="match status" value="1"/>
</dbReference>
<feature type="transmembrane region" description="Helical" evidence="14">
    <location>
        <begin position="7"/>
        <end position="29"/>
    </location>
</feature>
<organism evidence="16 17">
    <name type="scientific">Saccoglossus kowalevskii</name>
    <name type="common">Acorn worm</name>
    <dbReference type="NCBI Taxonomy" id="10224"/>
    <lineage>
        <taxon>Eukaryota</taxon>
        <taxon>Metazoa</taxon>
        <taxon>Hemichordata</taxon>
        <taxon>Enteropneusta</taxon>
        <taxon>Harrimaniidae</taxon>
        <taxon>Saccoglossus</taxon>
    </lineage>
</organism>
<gene>
    <name evidence="17" type="primary">LOC102808341</name>
</gene>
<evidence type="ECO:0000256" key="10">
    <source>
        <dbReference type="ARBA" id="ARBA00024548"/>
    </source>
</evidence>
<proteinExistence type="inferred from homology"/>
<evidence type="ECO:0000256" key="5">
    <source>
        <dbReference type="ARBA" id="ARBA00022840"/>
    </source>
</evidence>
<keyword evidence="14" id="KW-1133">Transmembrane helix</keyword>
<evidence type="ECO:0000256" key="6">
    <source>
        <dbReference type="ARBA" id="ARBA00024469"/>
    </source>
</evidence>